<dbReference type="eggNOG" id="KOG3656">
    <property type="taxonomic scope" value="Eukaryota"/>
</dbReference>
<evidence type="ECO:0000313" key="14">
    <source>
        <dbReference type="Proteomes" id="UP000007875"/>
    </source>
</evidence>
<reference evidence="13" key="3">
    <citation type="submission" date="2025-09" db="UniProtKB">
        <authorList>
            <consortium name="Ensembl"/>
        </authorList>
    </citation>
    <scope>IDENTIFICATION</scope>
</reference>
<feature type="transmembrane region" description="Helical" evidence="11">
    <location>
        <begin position="6"/>
        <end position="27"/>
    </location>
</feature>
<evidence type="ECO:0000256" key="9">
    <source>
        <dbReference type="RuleBase" id="RU000688"/>
    </source>
</evidence>
<dbReference type="Gene3D" id="1.20.1070.10">
    <property type="entry name" value="Rhodopsin 7-helix transmembrane proteins"/>
    <property type="match status" value="1"/>
</dbReference>
<keyword evidence="4 11" id="KW-1133">Transmembrane helix</keyword>
<protein>
    <recommendedName>
        <fullName evidence="12">G-protein coupled receptors family 1 profile domain-containing protein</fullName>
    </recommendedName>
</protein>
<accession>H2YFE4</accession>
<evidence type="ECO:0000256" key="4">
    <source>
        <dbReference type="ARBA" id="ARBA00022989"/>
    </source>
</evidence>
<dbReference type="Pfam" id="PF00001">
    <property type="entry name" value="7tm_1"/>
    <property type="match status" value="1"/>
</dbReference>
<feature type="region of interest" description="Disordered" evidence="10">
    <location>
        <begin position="308"/>
        <end position="334"/>
    </location>
</feature>
<organism evidence="13 14">
    <name type="scientific">Ciona savignyi</name>
    <name type="common">Pacific transparent sea squirt</name>
    <dbReference type="NCBI Taxonomy" id="51511"/>
    <lineage>
        <taxon>Eukaryota</taxon>
        <taxon>Metazoa</taxon>
        <taxon>Chordata</taxon>
        <taxon>Tunicata</taxon>
        <taxon>Ascidiacea</taxon>
        <taxon>Phlebobranchia</taxon>
        <taxon>Cionidae</taxon>
        <taxon>Ciona</taxon>
    </lineage>
</organism>
<evidence type="ECO:0000256" key="10">
    <source>
        <dbReference type="SAM" id="MobiDB-lite"/>
    </source>
</evidence>
<feature type="transmembrane region" description="Helical" evidence="11">
    <location>
        <begin position="39"/>
        <end position="59"/>
    </location>
</feature>
<dbReference type="AlphaFoldDB" id="H2YFE4"/>
<proteinExistence type="inferred from homology"/>
<feature type="transmembrane region" description="Helical" evidence="11">
    <location>
        <begin position="84"/>
        <end position="105"/>
    </location>
</feature>
<dbReference type="GO" id="GO:0042923">
    <property type="term" value="F:neuropeptide binding"/>
    <property type="evidence" value="ECO:0007669"/>
    <property type="project" value="TreeGrafter"/>
</dbReference>
<dbReference type="PANTHER" id="PTHR24229">
    <property type="entry name" value="NEUROPEPTIDES RECEPTOR"/>
    <property type="match status" value="1"/>
</dbReference>
<feature type="transmembrane region" description="Helical" evidence="11">
    <location>
        <begin position="175"/>
        <end position="198"/>
    </location>
</feature>
<keyword evidence="3 9" id="KW-0812">Transmembrane</keyword>
<evidence type="ECO:0000256" key="11">
    <source>
        <dbReference type="SAM" id="Phobius"/>
    </source>
</evidence>
<dbReference type="GO" id="GO:0007218">
    <property type="term" value="P:neuropeptide signaling pathway"/>
    <property type="evidence" value="ECO:0007669"/>
    <property type="project" value="TreeGrafter"/>
</dbReference>
<evidence type="ECO:0000256" key="5">
    <source>
        <dbReference type="ARBA" id="ARBA00023040"/>
    </source>
</evidence>
<evidence type="ECO:0000256" key="2">
    <source>
        <dbReference type="ARBA" id="ARBA00022475"/>
    </source>
</evidence>
<dbReference type="Proteomes" id="UP000007875">
    <property type="component" value="Unassembled WGS sequence"/>
</dbReference>
<dbReference type="GO" id="GO:0005886">
    <property type="term" value="C:plasma membrane"/>
    <property type="evidence" value="ECO:0007669"/>
    <property type="project" value="UniProtKB-SubCell"/>
</dbReference>
<dbReference type="InterPro" id="IPR000276">
    <property type="entry name" value="GPCR_Rhodpsn"/>
</dbReference>
<evidence type="ECO:0000256" key="1">
    <source>
        <dbReference type="ARBA" id="ARBA00004651"/>
    </source>
</evidence>
<keyword evidence="2" id="KW-1003">Cell membrane</keyword>
<dbReference type="GeneTree" id="ENSGT00940000157017"/>
<dbReference type="InterPro" id="IPR017452">
    <property type="entry name" value="GPCR_Rhodpsn_7TM"/>
</dbReference>
<feature type="compositionally biased region" description="Polar residues" evidence="10">
    <location>
        <begin position="312"/>
        <end position="334"/>
    </location>
</feature>
<evidence type="ECO:0000256" key="6">
    <source>
        <dbReference type="ARBA" id="ARBA00023136"/>
    </source>
</evidence>
<dbReference type="PRINTS" id="PR00237">
    <property type="entry name" value="GPCRRHODOPSN"/>
</dbReference>
<dbReference type="Ensembl" id="ENSCSAVT00000004102.1">
    <property type="protein sequence ID" value="ENSCSAVP00000004042.1"/>
    <property type="gene ID" value="ENSCSAVG00000002387.1"/>
</dbReference>
<keyword evidence="14" id="KW-1185">Reference proteome</keyword>
<dbReference type="InParanoid" id="H2YFE4"/>
<keyword evidence="5 9" id="KW-0297">G-protein coupled receptor</keyword>
<reference evidence="13" key="2">
    <citation type="submission" date="2025-08" db="UniProtKB">
        <authorList>
            <consortium name="Ensembl"/>
        </authorList>
    </citation>
    <scope>IDENTIFICATION</scope>
</reference>
<sequence length="334" mass="37594">ISLAIIYAIITCVGLIANGVVFFVIFAGREIGKTVTAMYVVQLAIADSALLLTLPIFGLQKVSMNWSFGAVTCTLCHSIKFLSYYAGIFFLTAMSVDRYVAVAYSTKSHQLRTRKRTMIVCAVVWFAAGCMTLPILIDYNSMSNAFGFDNKSFPFLNQTEYTCSHKHQTEVYETWLVVDFIVGFVLPFIVITISYVMIVRRLQTSEDKVANMTGKRTISMRKRVTRMVAVLVICFVVCWLPNHLFTLAKIRGLDLSVTPCYGIEHFLVAFSFSNAAINPILYSFLSHNFSTRFRDSLAMARRRMGRRGSMATALQHNPGTNSPEHPVRRNSNFL</sequence>
<evidence type="ECO:0000256" key="7">
    <source>
        <dbReference type="ARBA" id="ARBA00023170"/>
    </source>
</evidence>
<feature type="domain" description="G-protein coupled receptors family 1 profile" evidence="12">
    <location>
        <begin position="17"/>
        <end position="282"/>
    </location>
</feature>
<dbReference type="PROSITE" id="PS50262">
    <property type="entry name" value="G_PROTEIN_RECEP_F1_2"/>
    <property type="match status" value="1"/>
</dbReference>
<keyword evidence="8 9" id="KW-0807">Transducer</keyword>
<evidence type="ECO:0000256" key="3">
    <source>
        <dbReference type="ARBA" id="ARBA00022692"/>
    </source>
</evidence>
<evidence type="ECO:0000256" key="8">
    <source>
        <dbReference type="ARBA" id="ARBA00023224"/>
    </source>
</evidence>
<reference evidence="14" key="1">
    <citation type="submission" date="2003-08" db="EMBL/GenBank/DDBJ databases">
        <authorList>
            <person name="Birren B."/>
            <person name="Nusbaum C."/>
            <person name="Abebe A."/>
            <person name="Abouelleil A."/>
            <person name="Adekoya E."/>
            <person name="Ait-zahra M."/>
            <person name="Allen N."/>
            <person name="Allen T."/>
            <person name="An P."/>
            <person name="Anderson M."/>
            <person name="Anderson S."/>
            <person name="Arachchi H."/>
            <person name="Armbruster J."/>
            <person name="Bachantsang P."/>
            <person name="Baldwin J."/>
            <person name="Barry A."/>
            <person name="Bayul T."/>
            <person name="Blitshsteyn B."/>
            <person name="Bloom T."/>
            <person name="Blye J."/>
            <person name="Boguslavskiy L."/>
            <person name="Borowsky M."/>
            <person name="Boukhgalter B."/>
            <person name="Brunache A."/>
            <person name="Butler J."/>
            <person name="Calixte N."/>
            <person name="Calvo S."/>
            <person name="Camarata J."/>
            <person name="Campo K."/>
            <person name="Chang J."/>
            <person name="Cheshatsang Y."/>
            <person name="Citroen M."/>
            <person name="Collymore A."/>
            <person name="Considine T."/>
            <person name="Cook A."/>
            <person name="Cooke P."/>
            <person name="Corum B."/>
            <person name="Cuomo C."/>
            <person name="David R."/>
            <person name="Dawoe T."/>
            <person name="Degray S."/>
            <person name="Dodge S."/>
            <person name="Dooley K."/>
            <person name="Dorje P."/>
            <person name="Dorjee K."/>
            <person name="Dorris L."/>
            <person name="Duffey N."/>
            <person name="Dupes A."/>
            <person name="Elkins T."/>
            <person name="Engels R."/>
            <person name="Erickson J."/>
            <person name="Farina A."/>
            <person name="Faro S."/>
            <person name="Ferreira P."/>
            <person name="Fischer H."/>
            <person name="Fitzgerald M."/>
            <person name="Foley K."/>
            <person name="Gage D."/>
            <person name="Galagan J."/>
            <person name="Gearin G."/>
            <person name="Gnerre S."/>
            <person name="Gnirke A."/>
            <person name="Goyette A."/>
            <person name="Graham J."/>
            <person name="Grandbois E."/>
            <person name="Gyaltsen K."/>
            <person name="Hafez N."/>
            <person name="Hagopian D."/>
            <person name="Hagos B."/>
            <person name="Hall J."/>
            <person name="Hatcher B."/>
            <person name="Heller A."/>
            <person name="Higgins H."/>
            <person name="Honan T."/>
            <person name="Horn A."/>
            <person name="Houde N."/>
            <person name="Hughes L."/>
            <person name="Hulme W."/>
            <person name="Husby E."/>
            <person name="Iliev I."/>
            <person name="Jaffe D."/>
            <person name="Jones C."/>
            <person name="Kamal M."/>
            <person name="Kamat A."/>
            <person name="Kamvysselis M."/>
            <person name="Karlsson E."/>
            <person name="Kells C."/>
            <person name="Kieu A."/>
            <person name="Kisner P."/>
            <person name="Kodira C."/>
            <person name="Kulbokas E."/>
            <person name="Labutti K."/>
            <person name="Lama D."/>
            <person name="Landers T."/>
            <person name="Leger J."/>
            <person name="Levine S."/>
            <person name="Lewis D."/>
            <person name="Lewis T."/>
            <person name="Lindblad-toh K."/>
            <person name="Liu X."/>
            <person name="Lokyitsang T."/>
            <person name="Lokyitsang Y."/>
            <person name="Lucien O."/>
            <person name="Lui A."/>
            <person name="Ma L.J."/>
            <person name="Mabbitt R."/>
            <person name="Macdonald J."/>
            <person name="Maclean C."/>
            <person name="Major J."/>
            <person name="Manning J."/>
            <person name="Marabella R."/>
            <person name="Maru K."/>
            <person name="Matthews C."/>
            <person name="Mauceli E."/>
            <person name="Mccarthy M."/>
            <person name="Mcdonough S."/>
            <person name="Mcghee T."/>
            <person name="Meldrim J."/>
            <person name="Meneus L."/>
            <person name="Mesirov J."/>
            <person name="Mihalev A."/>
            <person name="Mihova T."/>
            <person name="Mikkelsen T."/>
            <person name="Mlenga V."/>
            <person name="Moru K."/>
            <person name="Mozes J."/>
            <person name="Mulrain L."/>
            <person name="Munson G."/>
            <person name="Naylor J."/>
            <person name="Newes C."/>
            <person name="Nguyen C."/>
            <person name="Nguyen N."/>
            <person name="Nguyen T."/>
            <person name="Nicol R."/>
            <person name="Nielsen C."/>
            <person name="Nizzari M."/>
            <person name="Norbu C."/>
            <person name="Norbu N."/>
            <person name="O'donnell P."/>
            <person name="Okoawo O."/>
            <person name="O'leary S."/>
            <person name="Omotosho B."/>
            <person name="O'neill K."/>
            <person name="Osman S."/>
            <person name="Parker S."/>
            <person name="Perrin D."/>
            <person name="Phunkhang P."/>
            <person name="Piqani B."/>
            <person name="Purcell S."/>
            <person name="Rachupka T."/>
            <person name="Ramasamy U."/>
            <person name="Rameau R."/>
            <person name="Ray V."/>
            <person name="Raymond C."/>
            <person name="Retta R."/>
            <person name="Richardson S."/>
            <person name="Rise C."/>
            <person name="Rodriguez J."/>
            <person name="Rogers J."/>
            <person name="Rogov P."/>
            <person name="Rutman M."/>
            <person name="Schupbach R."/>
            <person name="Seaman C."/>
            <person name="Settipalli S."/>
            <person name="Sharpe T."/>
            <person name="Sheridan J."/>
            <person name="Sherpa N."/>
            <person name="Shi J."/>
            <person name="Smirnov S."/>
            <person name="Smith C."/>
            <person name="Sougnez C."/>
            <person name="Spencer B."/>
            <person name="Stalker J."/>
            <person name="Stange-thomann N."/>
            <person name="Stavropoulos S."/>
            <person name="Stetson K."/>
            <person name="Stone C."/>
            <person name="Stone S."/>
            <person name="Stubbs M."/>
            <person name="Talamas J."/>
            <person name="Tchuinga P."/>
            <person name="Tenzing P."/>
            <person name="Tesfaye S."/>
            <person name="Theodore J."/>
            <person name="Thoulutsang Y."/>
            <person name="Topham K."/>
            <person name="Towey S."/>
            <person name="Tsamla T."/>
            <person name="Tsomo N."/>
            <person name="Vallee D."/>
            <person name="Vassiliev H."/>
            <person name="Venkataraman V."/>
            <person name="Vinson J."/>
            <person name="Vo A."/>
            <person name="Wade C."/>
            <person name="Wang S."/>
            <person name="Wangchuk T."/>
            <person name="Wangdi T."/>
            <person name="Whittaker C."/>
            <person name="Wilkinson J."/>
            <person name="Wu Y."/>
            <person name="Wyman D."/>
            <person name="Yadav S."/>
            <person name="Yang S."/>
            <person name="Yang X."/>
            <person name="Yeager S."/>
            <person name="Yee E."/>
            <person name="Young G."/>
            <person name="Zainoun J."/>
            <person name="Zembeck L."/>
            <person name="Zimmer A."/>
            <person name="Zody M."/>
            <person name="Lander E."/>
        </authorList>
    </citation>
    <scope>NUCLEOTIDE SEQUENCE [LARGE SCALE GENOMIC DNA]</scope>
</reference>
<feature type="transmembrane region" description="Helical" evidence="11">
    <location>
        <begin position="117"/>
        <end position="137"/>
    </location>
</feature>
<feature type="transmembrane region" description="Helical" evidence="11">
    <location>
        <begin position="224"/>
        <end position="245"/>
    </location>
</feature>
<evidence type="ECO:0000259" key="12">
    <source>
        <dbReference type="PROSITE" id="PS50262"/>
    </source>
</evidence>
<dbReference type="PROSITE" id="PS00237">
    <property type="entry name" value="G_PROTEIN_RECEP_F1_1"/>
    <property type="match status" value="1"/>
</dbReference>
<dbReference type="GO" id="GO:0004930">
    <property type="term" value="F:G protein-coupled receptor activity"/>
    <property type="evidence" value="ECO:0007669"/>
    <property type="project" value="UniProtKB-KW"/>
</dbReference>
<dbReference type="PANTHER" id="PTHR24229:SF112">
    <property type="entry name" value="CHEMOKINE-LIKE RECEPTOR 1"/>
    <property type="match status" value="1"/>
</dbReference>
<dbReference type="FunFam" id="1.20.1070.10:FF:000543">
    <property type="entry name" value="Uncharacterized protein"/>
    <property type="match status" value="1"/>
</dbReference>
<feature type="transmembrane region" description="Helical" evidence="11">
    <location>
        <begin position="265"/>
        <end position="285"/>
    </location>
</feature>
<dbReference type="SUPFAM" id="SSF81321">
    <property type="entry name" value="Family A G protein-coupled receptor-like"/>
    <property type="match status" value="1"/>
</dbReference>
<evidence type="ECO:0000313" key="13">
    <source>
        <dbReference type="Ensembl" id="ENSCSAVP00000004042.1"/>
    </source>
</evidence>
<name>H2YFE4_CIOSA</name>
<keyword evidence="6 11" id="KW-0472">Membrane</keyword>
<dbReference type="STRING" id="51511.ENSCSAVP00000004042"/>
<comment type="similarity">
    <text evidence="9">Belongs to the G-protein coupled receptor 1 family.</text>
</comment>
<comment type="subcellular location">
    <subcellularLocation>
        <location evidence="1">Cell membrane</location>
        <topology evidence="1">Multi-pass membrane protein</topology>
    </subcellularLocation>
</comment>
<dbReference type="GO" id="GO:0043005">
    <property type="term" value="C:neuron projection"/>
    <property type="evidence" value="ECO:0007669"/>
    <property type="project" value="TreeGrafter"/>
</dbReference>
<keyword evidence="7 9" id="KW-0675">Receptor</keyword>